<evidence type="ECO:0000256" key="5">
    <source>
        <dbReference type="ARBA" id="ARBA00022764"/>
    </source>
</evidence>
<dbReference type="PANTHER" id="PTHR43649">
    <property type="entry name" value="ARABINOSE-BINDING PROTEIN-RELATED"/>
    <property type="match status" value="1"/>
</dbReference>
<keyword evidence="7" id="KW-1185">Reference proteome</keyword>
<name>A0ABU7SXP9_9LACO</name>
<sequence>MSKTFWHRWGQLIAATLAVLAVVSGIAFTTTARNAAQASSGRIVISFWHSMNGPNGQLLDKIVDNFNQSQTKYKVVSQYEGSYGLAESKYINTLHTNVTPTIMQQSDIPTMTAVGDYVPIQQFADADHYDLNQFYPGILSGFKLKGKLQSMPFNASSSVMYYNKDLFKKYGVKPLSKSPSYSEIRAAAKALTEKSKGAVKGATLQIYPWLPEQLAANQNAVVVNKDNGRTAAATSAELNTPAMQRTFAWVQNMIKDGSFQNYGTGSSASANQMAGFLAGKIGIFMQSSAAAGTIAKGAKFKWGETFTVHADGVPANGVAAGGASLWISKDKSKAEQQGAWEFIKYAMEAKQQAAWQIGTGYIAVNKASVKTAALQTAIKKNPDINVPIEQLQAGKVNAATAGPFLVNSQMDQYLGTAMQQIYGGKDIKQSLQEAQDEVNKGIRDTNKNNAAILKSVFTK</sequence>
<evidence type="ECO:0000256" key="2">
    <source>
        <dbReference type="ARBA" id="ARBA00008520"/>
    </source>
</evidence>
<dbReference type="Pfam" id="PF13416">
    <property type="entry name" value="SBP_bac_8"/>
    <property type="match status" value="1"/>
</dbReference>
<evidence type="ECO:0000256" key="4">
    <source>
        <dbReference type="ARBA" id="ARBA00022729"/>
    </source>
</evidence>
<dbReference type="Gene3D" id="3.40.190.10">
    <property type="entry name" value="Periplasmic binding protein-like II"/>
    <property type="match status" value="2"/>
</dbReference>
<dbReference type="EMBL" id="JAQSGK010000008">
    <property type="protein sequence ID" value="MEE6715136.1"/>
    <property type="molecule type" value="Genomic_DNA"/>
</dbReference>
<dbReference type="Proteomes" id="UP001330016">
    <property type="component" value="Unassembled WGS sequence"/>
</dbReference>
<comment type="subcellular location">
    <subcellularLocation>
        <location evidence="1">Cell envelope</location>
    </subcellularLocation>
</comment>
<evidence type="ECO:0000256" key="3">
    <source>
        <dbReference type="ARBA" id="ARBA00022448"/>
    </source>
</evidence>
<keyword evidence="4" id="KW-0732">Signal</keyword>
<gene>
    <name evidence="6" type="ORF">PS435_04610</name>
</gene>
<dbReference type="CDD" id="cd14748">
    <property type="entry name" value="PBP2_UgpB"/>
    <property type="match status" value="1"/>
</dbReference>
<protein>
    <submittedName>
        <fullName evidence="6">ABC transporter substrate-binding protein</fullName>
    </submittedName>
</protein>
<keyword evidence="3" id="KW-0813">Transport</keyword>
<evidence type="ECO:0000313" key="6">
    <source>
        <dbReference type="EMBL" id="MEE6715136.1"/>
    </source>
</evidence>
<keyword evidence="5" id="KW-0574">Periplasm</keyword>
<dbReference type="PANTHER" id="PTHR43649:SF31">
    <property type="entry name" value="SN-GLYCEROL-3-PHOSPHATE-BINDING PERIPLASMIC PROTEIN UGPB"/>
    <property type="match status" value="1"/>
</dbReference>
<accession>A0ABU7SXP9</accession>
<dbReference type="InterPro" id="IPR050490">
    <property type="entry name" value="Bact_solute-bd_prot1"/>
</dbReference>
<evidence type="ECO:0000256" key="1">
    <source>
        <dbReference type="ARBA" id="ARBA00004196"/>
    </source>
</evidence>
<reference evidence="6 7" key="1">
    <citation type="submission" date="2023-02" db="EMBL/GenBank/DDBJ databases">
        <title>The predominant lactic acid bacteria and yeasts involved in the spontaneous fermentation of millet during the production of the traditional porridge Hausa koko in Ghana.</title>
        <authorList>
            <person name="Atter A."/>
            <person name="Diaz M."/>
        </authorList>
    </citation>
    <scope>NUCLEOTIDE SEQUENCE [LARGE SCALE GENOMIC DNA]</scope>
    <source>
        <strain evidence="6 7">FI11640</strain>
    </source>
</reference>
<evidence type="ECO:0000313" key="7">
    <source>
        <dbReference type="Proteomes" id="UP001330016"/>
    </source>
</evidence>
<dbReference type="SUPFAM" id="SSF53850">
    <property type="entry name" value="Periplasmic binding protein-like II"/>
    <property type="match status" value="1"/>
</dbReference>
<organism evidence="6 7">
    <name type="scientific">Schleiferilactobacillus harbinensis</name>
    <dbReference type="NCBI Taxonomy" id="304207"/>
    <lineage>
        <taxon>Bacteria</taxon>
        <taxon>Bacillati</taxon>
        <taxon>Bacillota</taxon>
        <taxon>Bacilli</taxon>
        <taxon>Lactobacillales</taxon>
        <taxon>Lactobacillaceae</taxon>
        <taxon>Schleiferilactobacillus</taxon>
    </lineage>
</organism>
<proteinExistence type="inferred from homology"/>
<comment type="similarity">
    <text evidence="2">Belongs to the bacterial solute-binding protein 1 family.</text>
</comment>
<comment type="caution">
    <text evidence="6">The sequence shown here is derived from an EMBL/GenBank/DDBJ whole genome shotgun (WGS) entry which is preliminary data.</text>
</comment>
<dbReference type="InterPro" id="IPR006061">
    <property type="entry name" value="SBP_1_CS"/>
</dbReference>
<dbReference type="PROSITE" id="PS01037">
    <property type="entry name" value="SBP_BACTERIAL_1"/>
    <property type="match status" value="1"/>
</dbReference>
<dbReference type="InterPro" id="IPR006059">
    <property type="entry name" value="SBP"/>
</dbReference>
<dbReference type="RefSeq" id="WP_331243418.1">
    <property type="nucleotide sequence ID" value="NZ_JAQSGJ010000008.1"/>
</dbReference>